<gene>
    <name evidence="1" type="ORF">GCM10025778_35120</name>
</gene>
<accession>A0ABP9TT94</accession>
<proteinExistence type="predicted"/>
<evidence type="ECO:0000313" key="1">
    <source>
        <dbReference type="EMBL" id="GAA5228973.1"/>
    </source>
</evidence>
<reference evidence="2" key="1">
    <citation type="journal article" date="2019" name="Int. J. Syst. Evol. Microbiol.">
        <title>The Global Catalogue of Microorganisms (GCM) 10K type strain sequencing project: providing services to taxonomists for standard genome sequencing and annotation.</title>
        <authorList>
            <consortium name="The Broad Institute Genomics Platform"/>
            <consortium name="The Broad Institute Genome Sequencing Center for Infectious Disease"/>
            <person name="Wu L."/>
            <person name="Ma J."/>
        </authorList>
    </citation>
    <scope>NUCLEOTIDE SEQUENCE [LARGE SCALE GENOMIC DNA]</scope>
    <source>
        <strain evidence="2">JCM 18952</strain>
    </source>
</reference>
<comment type="caution">
    <text evidence="1">The sequence shown here is derived from an EMBL/GenBank/DDBJ whole genome shotgun (WGS) entry which is preliminary data.</text>
</comment>
<sequence length="130" mass="14932">MWELFRCKLQKLRNEDISHNEGEPNVDRAMKSIFGSPYVSLRGVQKFKASANIGEVPLSCRSEANRPSGTVKKLHMEMMLKQLDLPTQGRLGYIQPFCRASEMKFLCNNDKRTQLIDRVTHTSNSIVFNK</sequence>
<dbReference type="Proteomes" id="UP001501257">
    <property type="component" value="Unassembled WGS sequence"/>
</dbReference>
<name>A0ABP9TT94_9MICC</name>
<keyword evidence="2" id="KW-1185">Reference proteome</keyword>
<evidence type="ECO:0000313" key="2">
    <source>
        <dbReference type="Proteomes" id="UP001501257"/>
    </source>
</evidence>
<dbReference type="EMBL" id="BAABLK010000092">
    <property type="protein sequence ID" value="GAA5228973.1"/>
    <property type="molecule type" value="Genomic_DNA"/>
</dbReference>
<organism evidence="1 2">
    <name type="scientific">Paeniglutamicibacter antarcticus</name>
    <dbReference type="NCBI Taxonomy" id="494023"/>
    <lineage>
        <taxon>Bacteria</taxon>
        <taxon>Bacillati</taxon>
        <taxon>Actinomycetota</taxon>
        <taxon>Actinomycetes</taxon>
        <taxon>Micrococcales</taxon>
        <taxon>Micrococcaceae</taxon>
        <taxon>Paeniglutamicibacter</taxon>
    </lineage>
</organism>
<protein>
    <submittedName>
        <fullName evidence="1">Uncharacterized protein</fullName>
    </submittedName>
</protein>